<dbReference type="Gene3D" id="1.10.10.10">
    <property type="entry name" value="Winged helix-like DNA-binding domain superfamily/Winged helix DNA-binding domain"/>
    <property type="match status" value="1"/>
</dbReference>
<evidence type="ECO:0000259" key="7">
    <source>
        <dbReference type="PROSITE" id="PS51000"/>
    </source>
</evidence>
<evidence type="ECO:0000313" key="9">
    <source>
        <dbReference type="Proteomes" id="UP000823201"/>
    </source>
</evidence>
<accession>A0ABS2QB52</accession>
<keyword evidence="5" id="KW-0804">Transcription</keyword>
<evidence type="ECO:0000256" key="6">
    <source>
        <dbReference type="ARBA" id="ARBA00024937"/>
    </source>
</evidence>
<evidence type="ECO:0000256" key="2">
    <source>
        <dbReference type="ARBA" id="ARBA00022491"/>
    </source>
</evidence>
<evidence type="ECO:0000313" key="8">
    <source>
        <dbReference type="EMBL" id="MBM7658650.1"/>
    </source>
</evidence>
<dbReference type="InterPro" id="IPR014036">
    <property type="entry name" value="DeoR-like_C"/>
</dbReference>
<dbReference type="RefSeq" id="WP_205007199.1">
    <property type="nucleotide sequence ID" value="NZ_CBCRXA010000028.1"/>
</dbReference>
<keyword evidence="9" id="KW-1185">Reference proteome</keyword>
<dbReference type="InterPro" id="IPR018356">
    <property type="entry name" value="Tscrpt_reg_HTH_DeoR_CS"/>
</dbReference>
<dbReference type="InterPro" id="IPR036390">
    <property type="entry name" value="WH_DNA-bd_sf"/>
</dbReference>
<sequence length="249" mass="28193">MLKTKRQEAILSMLDATKIVEVVQLAKDLRVTEMTIRRDLKDLEDSGQLVRVHGGAKKAGFSSYTVISHEKKAKIHIEEKREIAKKCAALIHEQDIIFLGSGTTIEYIVDVLPAIEITIVTNSLSIFNRLQAQGFQSLLLVGGRYRHSTDTFYGVFANDMISRIKVAKAFIGTNGLADVNVTTTYEDEGLSNQLILDNAEQRYIVCDYSKLEISALYTFYKLKNIDAIITDSRITDVQRQYYERFTKVL</sequence>
<dbReference type="PROSITE" id="PS51000">
    <property type="entry name" value="HTH_DEOR_2"/>
    <property type="match status" value="1"/>
</dbReference>
<keyword evidence="4" id="KW-0238">DNA-binding</keyword>
<dbReference type="Proteomes" id="UP000823201">
    <property type="component" value="Unassembled WGS sequence"/>
</dbReference>
<dbReference type="EMBL" id="JAFBEV010000020">
    <property type="protein sequence ID" value="MBM7658650.1"/>
    <property type="molecule type" value="Genomic_DNA"/>
</dbReference>
<dbReference type="InterPro" id="IPR036388">
    <property type="entry name" value="WH-like_DNA-bd_sf"/>
</dbReference>
<name>A0ABS2QB52_9BACL</name>
<dbReference type="SUPFAM" id="SSF46785">
    <property type="entry name" value="Winged helix' DNA-binding domain"/>
    <property type="match status" value="1"/>
</dbReference>
<dbReference type="InterPro" id="IPR037171">
    <property type="entry name" value="NagB/RpiA_transferase-like"/>
</dbReference>
<dbReference type="SUPFAM" id="SSF100950">
    <property type="entry name" value="NagB/RpiA/CoA transferase-like"/>
    <property type="match status" value="1"/>
</dbReference>
<evidence type="ECO:0000256" key="3">
    <source>
        <dbReference type="ARBA" id="ARBA00023015"/>
    </source>
</evidence>
<evidence type="ECO:0000256" key="1">
    <source>
        <dbReference type="ARBA" id="ARBA00021390"/>
    </source>
</evidence>
<evidence type="ECO:0000256" key="4">
    <source>
        <dbReference type="ARBA" id="ARBA00023125"/>
    </source>
</evidence>
<reference evidence="8 9" key="1">
    <citation type="submission" date="2021-01" db="EMBL/GenBank/DDBJ databases">
        <title>Genomic Encyclopedia of Type Strains, Phase IV (KMG-IV): sequencing the most valuable type-strain genomes for metagenomic binning, comparative biology and taxonomic classification.</title>
        <authorList>
            <person name="Goeker M."/>
        </authorList>
    </citation>
    <scope>NUCLEOTIDE SEQUENCE [LARGE SCALE GENOMIC DNA]</scope>
    <source>
        <strain evidence="8 9">DSM 100968</strain>
    </source>
</reference>
<dbReference type="InterPro" id="IPR001034">
    <property type="entry name" value="DeoR_HTH"/>
</dbReference>
<feature type="domain" description="HTH deoR-type" evidence="7">
    <location>
        <begin position="3"/>
        <end position="58"/>
    </location>
</feature>
<comment type="caution">
    <text evidence="8">The sequence shown here is derived from an EMBL/GenBank/DDBJ whole genome shotgun (WGS) entry which is preliminary data.</text>
</comment>
<comment type="function">
    <text evidence="6">Repressor of the lactose catabolism operon. Galactose-6-phosphate is the inducer.</text>
</comment>
<dbReference type="SMART" id="SM01134">
    <property type="entry name" value="DeoRC"/>
    <property type="match status" value="1"/>
</dbReference>
<dbReference type="Pfam" id="PF08220">
    <property type="entry name" value="HTH_DeoR"/>
    <property type="match status" value="1"/>
</dbReference>
<dbReference type="Pfam" id="PF00455">
    <property type="entry name" value="DeoRC"/>
    <property type="match status" value="1"/>
</dbReference>
<organism evidence="8 9">
    <name type="scientific">Sporolactobacillus spathodeae</name>
    <dbReference type="NCBI Taxonomy" id="1465502"/>
    <lineage>
        <taxon>Bacteria</taxon>
        <taxon>Bacillati</taxon>
        <taxon>Bacillota</taxon>
        <taxon>Bacilli</taxon>
        <taxon>Bacillales</taxon>
        <taxon>Sporolactobacillaceae</taxon>
        <taxon>Sporolactobacillus</taxon>
    </lineage>
</organism>
<protein>
    <recommendedName>
        <fullName evidence="1">Lactose phosphotransferase system repressor</fullName>
    </recommendedName>
</protein>
<dbReference type="Gene3D" id="3.40.50.1360">
    <property type="match status" value="1"/>
</dbReference>
<dbReference type="PROSITE" id="PS00894">
    <property type="entry name" value="HTH_DEOR_1"/>
    <property type="match status" value="1"/>
</dbReference>
<keyword evidence="2" id="KW-0678">Repressor</keyword>
<dbReference type="PANTHER" id="PTHR30363:SF4">
    <property type="entry name" value="GLYCEROL-3-PHOSPHATE REGULON REPRESSOR"/>
    <property type="match status" value="1"/>
</dbReference>
<gene>
    <name evidence="8" type="ORF">JOC27_002112</name>
</gene>
<keyword evidence="3" id="KW-0805">Transcription regulation</keyword>
<evidence type="ECO:0000256" key="5">
    <source>
        <dbReference type="ARBA" id="ARBA00023163"/>
    </source>
</evidence>
<dbReference type="PANTHER" id="PTHR30363">
    <property type="entry name" value="HTH-TYPE TRANSCRIPTIONAL REGULATOR SRLR-RELATED"/>
    <property type="match status" value="1"/>
</dbReference>
<dbReference type="PRINTS" id="PR00037">
    <property type="entry name" value="HTHLACR"/>
</dbReference>
<dbReference type="SMART" id="SM00420">
    <property type="entry name" value="HTH_DEOR"/>
    <property type="match status" value="1"/>
</dbReference>
<proteinExistence type="predicted"/>
<dbReference type="InterPro" id="IPR050313">
    <property type="entry name" value="Carb_Metab_HTH_regulators"/>
</dbReference>